<protein>
    <submittedName>
        <fullName evidence="1">Predicted metal-dependent phosphohydrolase, HD superfamily</fullName>
    </submittedName>
</protein>
<dbReference type="Gene3D" id="1.10.3210.10">
    <property type="entry name" value="Hypothetical protein af1432"/>
    <property type="match status" value="1"/>
</dbReference>
<dbReference type="GO" id="GO:0016787">
    <property type="term" value="F:hydrolase activity"/>
    <property type="evidence" value="ECO:0007669"/>
    <property type="project" value="UniProtKB-KW"/>
</dbReference>
<dbReference type="Proteomes" id="UP000192582">
    <property type="component" value="Unassembled WGS sequence"/>
</dbReference>
<organism evidence="1 2">
    <name type="scientific">Deinococcus hopiensis KR-140</name>
    <dbReference type="NCBI Taxonomy" id="695939"/>
    <lineage>
        <taxon>Bacteria</taxon>
        <taxon>Thermotogati</taxon>
        <taxon>Deinococcota</taxon>
        <taxon>Deinococci</taxon>
        <taxon>Deinococcales</taxon>
        <taxon>Deinococcaceae</taxon>
        <taxon>Deinococcus</taxon>
    </lineage>
</organism>
<evidence type="ECO:0000313" key="2">
    <source>
        <dbReference type="Proteomes" id="UP000192582"/>
    </source>
</evidence>
<sequence>MNEAALVKAAERFAQPFYGEPHRAYHNVAHVASMLAALASRGVLTSTLALAAWGHDLIYDPRAGDNEEQSAEVFGEWLTAQGADARLAQGVRGLILATKHSAPPATRGEALLVDADLSILGAAPEAFAAYDRAIRQEYRHVPTLRYSTGRKKVLQGFLERKRIYTAPEFAGLEDQARTNLEAAIRELK</sequence>
<dbReference type="STRING" id="695939.SAMN00790413_02965"/>
<dbReference type="InterPro" id="IPR009218">
    <property type="entry name" value="HD_phosphohydro"/>
</dbReference>
<dbReference type="OrthoDB" id="9808993at2"/>
<proteinExistence type="predicted"/>
<reference evidence="1 2" key="1">
    <citation type="submission" date="2017-04" db="EMBL/GenBank/DDBJ databases">
        <authorList>
            <person name="Afonso C.L."/>
            <person name="Miller P.J."/>
            <person name="Scott M.A."/>
            <person name="Spackman E."/>
            <person name="Goraichik I."/>
            <person name="Dimitrov K.M."/>
            <person name="Suarez D.L."/>
            <person name="Swayne D.E."/>
        </authorList>
    </citation>
    <scope>NUCLEOTIDE SEQUENCE [LARGE SCALE GENOMIC DNA]</scope>
    <source>
        <strain evidence="1 2">KR-140</strain>
    </source>
</reference>
<dbReference type="AlphaFoldDB" id="A0A1W1VQT1"/>
<evidence type="ECO:0000313" key="1">
    <source>
        <dbReference type="EMBL" id="SMB95742.1"/>
    </source>
</evidence>
<dbReference type="PANTHER" id="PTHR21174">
    <property type="match status" value="1"/>
</dbReference>
<dbReference type="SUPFAM" id="SSF109604">
    <property type="entry name" value="HD-domain/PDEase-like"/>
    <property type="match status" value="1"/>
</dbReference>
<keyword evidence="1" id="KW-0378">Hydrolase</keyword>
<keyword evidence="2" id="KW-1185">Reference proteome</keyword>
<name>A0A1W1VQT1_9DEIO</name>
<dbReference type="RefSeq" id="WP_084050288.1">
    <property type="nucleotide sequence ID" value="NZ_FWWU01000009.1"/>
</dbReference>
<dbReference type="EMBL" id="FWWU01000009">
    <property type="protein sequence ID" value="SMB95742.1"/>
    <property type="molecule type" value="Genomic_DNA"/>
</dbReference>
<accession>A0A1W1VQT1</accession>
<dbReference type="PIRSF" id="PIRSF035170">
    <property type="entry name" value="HD_phosphohydro"/>
    <property type="match status" value="1"/>
</dbReference>
<gene>
    <name evidence="1" type="ORF">SAMN00790413_02965</name>
</gene>
<dbReference type="PANTHER" id="PTHR21174:SF0">
    <property type="entry name" value="HD PHOSPHOHYDROLASE FAMILY PROTEIN-RELATED"/>
    <property type="match status" value="1"/>
</dbReference>